<dbReference type="Pfam" id="PF24883">
    <property type="entry name" value="NPHP3_N"/>
    <property type="match status" value="1"/>
</dbReference>
<dbReference type="EMBL" id="MU150268">
    <property type="protein sequence ID" value="KAF9462782.1"/>
    <property type="molecule type" value="Genomic_DNA"/>
</dbReference>
<reference evidence="3" key="1">
    <citation type="submission" date="2020-11" db="EMBL/GenBank/DDBJ databases">
        <authorList>
            <consortium name="DOE Joint Genome Institute"/>
            <person name="Ahrendt S."/>
            <person name="Riley R."/>
            <person name="Andreopoulos W."/>
            <person name="Labutti K."/>
            <person name="Pangilinan J."/>
            <person name="Ruiz-Duenas F.J."/>
            <person name="Barrasa J.M."/>
            <person name="Sanchez-Garcia M."/>
            <person name="Camarero S."/>
            <person name="Miyauchi S."/>
            <person name="Serrano A."/>
            <person name="Linde D."/>
            <person name="Babiker R."/>
            <person name="Drula E."/>
            <person name="Ayuso-Fernandez I."/>
            <person name="Pacheco R."/>
            <person name="Padilla G."/>
            <person name="Ferreira P."/>
            <person name="Barriuso J."/>
            <person name="Kellner H."/>
            <person name="Castanera R."/>
            <person name="Alfaro M."/>
            <person name="Ramirez L."/>
            <person name="Pisabarro A.G."/>
            <person name="Kuo A."/>
            <person name="Tritt A."/>
            <person name="Lipzen A."/>
            <person name="He G."/>
            <person name="Yan M."/>
            <person name="Ng V."/>
            <person name="Cullen D."/>
            <person name="Martin F."/>
            <person name="Rosso M.-N."/>
            <person name="Henrissat B."/>
            <person name="Hibbett D."/>
            <person name="Martinez A.T."/>
            <person name="Grigoriev I.V."/>
        </authorList>
    </citation>
    <scope>NUCLEOTIDE SEQUENCE</scope>
    <source>
        <strain evidence="3">CBS 247.69</strain>
    </source>
</reference>
<dbReference type="SUPFAM" id="SSF52540">
    <property type="entry name" value="P-loop containing nucleoside triphosphate hydrolases"/>
    <property type="match status" value="1"/>
</dbReference>
<dbReference type="AlphaFoldDB" id="A0A9P5Y3G3"/>
<dbReference type="Gene3D" id="3.40.50.300">
    <property type="entry name" value="P-loop containing nucleotide triphosphate hydrolases"/>
    <property type="match status" value="1"/>
</dbReference>
<keyword evidence="1" id="KW-0677">Repeat</keyword>
<dbReference type="InterPro" id="IPR027417">
    <property type="entry name" value="P-loop_NTPase"/>
</dbReference>
<protein>
    <recommendedName>
        <fullName evidence="2">Nephrocystin 3-like N-terminal domain-containing protein</fullName>
    </recommendedName>
</protein>
<evidence type="ECO:0000256" key="1">
    <source>
        <dbReference type="ARBA" id="ARBA00022737"/>
    </source>
</evidence>
<dbReference type="PANTHER" id="PTHR10039">
    <property type="entry name" value="AMELOGENIN"/>
    <property type="match status" value="1"/>
</dbReference>
<evidence type="ECO:0000259" key="2">
    <source>
        <dbReference type="Pfam" id="PF24883"/>
    </source>
</evidence>
<comment type="caution">
    <text evidence="3">The sequence shown here is derived from an EMBL/GenBank/DDBJ whole genome shotgun (WGS) entry which is preliminary data.</text>
</comment>
<sequence length="527" mass="59002">MPSINCCVGLIRVPKIIVAKSDLDDLIYAAGASCSPEKNCLPGTRQSIIDEIVNWAHQPQDNPSCQLLWLYGVAGSGKSAIAHTVAHRFDACQRLGSSFCFDANQATRGPEHLFSTISRDLADFDNVWRISLSNAVKGKKSIRGTHSVVLQFENFLVRPAENLDIVGPVVIVIDALDECGDANSRKFILEILETRLSELPGNFRIIVTSRPEPDIRKRLWSHPHILCKDMADIGMSRSIKDVEIFIQRELGTAETSLSEHFPDWCAILAKKSDGLFQWAFTACSFIKQQGRLPHEYFDVIVKGSEGGDSQLDNLYSQILHHSLLYQDATVLERFQTILGIVLTVKKPLLMSTLGALCLEHNMDIVKSILMPLGAVLHGVTSESVPIYTLHTSFRDFLMNENRSGIFHVEAKKANKNVTSGCLASMLNKLQFNICQLQTSCELNQDVVDMEKRIKDHIPDDLSYACTFWAEHLEDSDYAGQAEVNKFLNTKLLSWLEVLSVMGLTKSAMGSLQKLYRWTNVRCTWIKT</sequence>
<accession>A0A9P5Y3G3</accession>
<keyword evidence="4" id="KW-1185">Reference proteome</keyword>
<evidence type="ECO:0000313" key="4">
    <source>
        <dbReference type="Proteomes" id="UP000807353"/>
    </source>
</evidence>
<gene>
    <name evidence="3" type="ORF">BDZ94DRAFT_1165108</name>
</gene>
<organism evidence="3 4">
    <name type="scientific">Collybia nuda</name>
    <dbReference type="NCBI Taxonomy" id="64659"/>
    <lineage>
        <taxon>Eukaryota</taxon>
        <taxon>Fungi</taxon>
        <taxon>Dikarya</taxon>
        <taxon>Basidiomycota</taxon>
        <taxon>Agaricomycotina</taxon>
        <taxon>Agaricomycetes</taxon>
        <taxon>Agaricomycetidae</taxon>
        <taxon>Agaricales</taxon>
        <taxon>Tricholomatineae</taxon>
        <taxon>Clitocybaceae</taxon>
        <taxon>Collybia</taxon>
    </lineage>
</organism>
<dbReference type="InterPro" id="IPR056884">
    <property type="entry name" value="NPHP3-like_N"/>
</dbReference>
<dbReference type="PANTHER" id="PTHR10039:SF14">
    <property type="entry name" value="NACHT DOMAIN-CONTAINING PROTEIN"/>
    <property type="match status" value="1"/>
</dbReference>
<evidence type="ECO:0000313" key="3">
    <source>
        <dbReference type="EMBL" id="KAF9462782.1"/>
    </source>
</evidence>
<name>A0A9P5Y3G3_9AGAR</name>
<dbReference type="Proteomes" id="UP000807353">
    <property type="component" value="Unassembled WGS sequence"/>
</dbReference>
<dbReference type="OrthoDB" id="163438at2759"/>
<feature type="domain" description="Nephrocystin 3-like N-terminal" evidence="2">
    <location>
        <begin position="51"/>
        <end position="210"/>
    </location>
</feature>
<proteinExistence type="predicted"/>